<feature type="compositionally biased region" description="Acidic residues" evidence="1">
    <location>
        <begin position="97"/>
        <end position="106"/>
    </location>
</feature>
<keyword evidence="3" id="KW-1185">Reference proteome</keyword>
<feature type="compositionally biased region" description="Basic and acidic residues" evidence="1">
    <location>
        <begin position="107"/>
        <end position="117"/>
    </location>
</feature>
<feature type="region of interest" description="Disordered" evidence="1">
    <location>
        <begin position="1"/>
        <end position="150"/>
    </location>
</feature>
<dbReference type="AlphaFoldDB" id="A0A9W7DEE5"/>
<organism evidence="2 3">
    <name type="scientific">Phytophthora fragariaefolia</name>
    <dbReference type="NCBI Taxonomy" id="1490495"/>
    <lineage>
        <taxon>Eukaryota</taxon>
        <taxon>Sar</taxon>
        <taxon>Stramenopiles</taxon>
        <taxon>Oomycota</taxon>
        <taxon>Peronosporomycetes</taxon>
        <taxon>Peronosporales</taxon>
        <taxon>Peronosporaceae</taxon>
        <taxon>Phytophthora</taxon>
    </lineage>
</organism>
<feature type="compositionally biased region" description="Basic and acidic residues" evidence="1">
    <location>
        <begin position="34"/>
        <end position="47"/>
    </location>
</feature>
<evidence type="ECO:0000313" key="3">
    <source>
        <dbReference type="Proteomes" id="UP001165121"/>
    </source>
</evidence>
<dbReference type="Proteomes" id="UP001165121">
    <property type="component" value="Unassembled WGS sequence"/>
</dbReference>
<reference evidence="2" key="1">
    <citation type="submission" date="2023-04" db="EMBL/GenBank/DDBJ databases">
        <title>Phytophthora fragariaefolia NBRC 109709.</title>
        <authorList>
            <person name="Ichikawa N."/>
            <person name="Sato H."/>
            <person name="Tonouchi N."/>
        </authorList>
    </citation>
    <scope>NUCLEOTIDE SEQUENCE</scope>
    <source>
        <strain evidence="2">NBRC 109709</strain>
    </source>
</reference>
<name>A0A9W7DEE5_9STRA</name>
<accession>A0A9W7DEE5</accession>
<feature type="compositionally biased region" description="Polar residues" evidence="1">
    <location>
        <begin position="1"/>
        <end position="13"/>
    </location>
</feature>
<proteinExistence type="predicted"/>
<sequence>MASTGTVASSSDGNYGHDGKYGSGSDIAPCSSDKSSDNEYVQKEHGKNHLRGGNYGGSEGKFGEYQKKPEHEGNYGSKGDKKEYPTKDQYDGKGSEGSDDCEDESTEGSHDDYKQNDYSKGTADPAYTPKPAEGAYDQTTTDPALRPNHD</sequence>
<evidence type="ECO:0000256" key="1">
    <source>
        <dbReference type="SAM" id="MobiDB-lite"/>
    </source>
</evidence>
<evidence type="ECO:0000313" key="2">
    <source>
        <dbReference type="EMBL" id="GMF91018.1"/>
    </source>
</evidence>
<gene>
    <name evidence="2" type="ORF">Pfra01_002904000</name>
</gene>
<dbReference type="EMBL" id="BSXT01013912">
    <property type="protein sequence ID" value="GMF91018.1"/>
    <property type="molecule type" value="Genomic_DNA"/>
</dbReference>
<comment type="caution">
    <text evidence="2">The sequence shown here is derived from an EMBL/GenBank/DDBJ whole genome shotgun (WGS) entry which is preliminary data.</text>
</comment>
<feature type="compositionally biased region" description="Basic and acidic residues" evidence="1">
    <location>
        <begin position="61"/>
        <end position="96"/>
    </location>
</feature>
<protein>
    <submittedName>
        <fullName evidence="2">Unnamed protein product</fullName>
    </submittedName>
</protein>